<sequence>MVSRSDILKTATLAAAISLLGVAPALAGGVSIGIRATARTICRVEVGAAVIPAFETGETGLGRMTELCNNVEGYRLILNHPAGLIDAFAVIDGQRVPLSSTATQTVIIDSNQPAFRQRDLGIILSSPQDGMSLSLRAEAKGMIF</sequence>
<organism evidence="1 2">
    <name type="scientific">Brevundimonas mediterranea</name>
    <dbReference type="NCBI Taxonomy" id="74329"/>
    <lineage>
        <taxon>Bacteria</taxon>
        <taxon>Pseudomonadati</taxon>
        <taxon>Pseudomonadota</taxon>
        <taxon>Alphaproteobacteria</taxon>
        <taxon>Caulobacterales</taxon>
        <taxon>Caulobacteraceae</taxon>
        <taxon>Brevundimonas</taxon>
    </lineage>
</organism>
<dbReference type="RefSeq" id="WP_183195290.1">
    <property type="nucleotide sequence ID" value="NZ_JACIDA010000001.1"/>
</dbReference>
<evidence type="ECO:0000313" key="1">
    <source>
        <dbReference type="EMBL" id="MBB3871033.1"/>
    </source>
</evidence>
<reference evidence="1 2" key="1">
    <citation type="submission" date="2020-08" db="EMBL/GenBank/DDBJ databases">
        <title>Genomic Encyclopedia of Type Strains, Phase IV (KMG-IV): sequencing the most valuable type-strain genomes for metagenomic binning, comparative biology and taxonomic classification.</title>
        <authorList>
            <person name="Goeker M."/>
        </authorList>
    </citation>
    <scope>NUCLEOTIDE SEQUENCE [LARGE SCALE GENOMIC DNA]</scope>
    <source>
        <strain evidence="1 2">DSM 14878</strain>
    </source>
</reference>
<dbReference type="Proteomes" id="UP000532936">
    <property type="component" value="Unassembled WGS sequence"/>
</dbReference>
<dbReference type="EMBL" id="JACIDA010000001">
    <property type="protein sequence ID" value="MBB3871033.1"/>
    <property type="molecule type" value="Genomic_DNA"/>
</dbReference>
<accession>A0A7W6EYV4</accession>
<gene>
    <name evidence="1" type="ORF">GGR11_000547</name>
</gene>
<name>A0A7W6EYV4_9CAUL</name>
<comment type="caution">
    <text evidence="1">The sequence shown here is derived from an EMBL/GenBank/DDBJ whole genome shotgun (WGS) entry which is preliminary data.</text>
</comment>
<dbReference type="AlphaFoldDB" id="A0A7W6EYV4"/>
<protein>
    <submittedName>
        <fullName evidence="1">Uncharacterized protein</fullName>
    </submittedName>
</protein>
<proteinExistence type="predicted"/>
<evidence type="ECO:0000313" key="2">
    <source>
        <dbReference type="Proteomes" id="UP000532936"/>
    </source>
</evidence>